<gene>
    <name evidence="2" type="ORF">JOF28_001818</name>
</gene>
<dbReference type="Gene3D" id="1.10.10.10">
    <property type="entry name" value="Winged helix-like DNA-binding domain superfamily/Winged helix DNA-binding domain"/>
    <property type="match status" value="1"/>
</dbReference>
<dbReference type="GO" id="GO:0003677">
    <property type="term" value="F:DNA binding"/>
    <property type="evidence" value="ECO:0007669"/>
    <property type="project" value="UniProtKB-KW"/>
</dbReference>
<dbReference type="InterPro" id="IPR039422">
    <property type="entry name" value="MarR/SlyA-like"/>
</dbReference>
<feature type="domain" description="HTH marR-type" evidence="1">
    <location>
        <begin position="35"/>
        <end position="138"/>
    </location>
</feature>
<dbReference type="InterPro" id="IPR000835">
    <property type="entry name" value="HTH_MarR-typ"/>
</dbReference>
<accession>A0A940PWU0</accession>
<dbReference type="PANTHER" id="PTHR33164:SF43">
    <property type="entry name" value="HTH-TYPE TRANSCRIPTIONAL REPRESSOR YETL"/>
    <property type="match status" value="1"/>
</dbReference>
<dbReference type="PANTHER" id="PTHR33164">
    <property type="entry name" value="TRANSCRIPTIONAL REGULATOR, MARR FAMILY"/>
    <property type="match status" value="1"/>
</dbReference>
<comment type="caution">
    <text evidence="2">The sequence shown here is derived from an EMBL/GenBank/DDBJ whole genome shotgun (WGS) entry which is preliminary data.</text>
</comment>
<dbReference type="PRINTS" id="PR00598">
    <property type="entry name" value="HTHMARR"/>
</dbReference>
<evidence type="ECO:0000313" key="2">
    <source>
        <dbReference type="EMBL" id="MBP1326586.1"/>
    </source>
</evidence>
<dbReference type="SUPFAM" id="SSF46785">
    <property type="entry name" value="Winged helix' DNA-binding domain"/>
    <property type="match status" value="1"/>
</dbReference>
<dbReference type="GO" id="GO:0006950">
    <property type="term" value="P:response to stress"/>
    <property type="evidence" value="ECO:0007669"/>
    <property type="project" value="TreeGrafter"/>
</dbReference>
<dbReference type="GO" id="GO:0003700">
    <property type="term" value="F:DNA-binding transcription factor activity"/>
    <property type="evidence" value="ECO:0007669"/>
    <property type="project" value="InterPro"/>
</dbReference>
<dbReference type="EMBL" id="JAFIDA010000001">
    <property type="protein sequence ID" value="MBP1326586.1"/>
    <property type="molecule type" value="Genomic_DNA"/>
</dbReference>
<dbReference type="InterPro" id="IPR036390">
    <property type="entry name" value="WH_DNA-bd_sf"/>
</dbReference>
<sequence length="158" mass="17252">MNSQQSPPIDDATAVELWGRVIHGFQVTNRGLHAKLKAQFNLNEAEVETLLSLFRCPENRSRHNFLAKSAGFSTGGFTKIADKLTTRGLTQRIVCTDDRRAVFLELTPEGLTLSTELASTVAAHNRAGFIDVLGAERAHLVAEAMTDLYRANSDATPA</sequence>
<dbReference type="InterPro" id="IPR036388">
    <property type="entry name" value="WH-like_DNA-bd_sf"/>
</dbReference>
<organism evidence="2 3">
    <name type="scientific">Leucobacter exalbidus</name>
    <dbReference type="NCBI Taxonomy" id="662960"/>
    <lineage>
        <taxon>Bacteria</taxon>
        <taxon>Bacillati</taxon>
        <taxon>Actinomycetota</taxon>
        <taxon>Actinomycetes</taxon>
        <taxon>Micrococcales</taxon>
        <taxon>Microbacteriaceae</taxon>
        <taxon>Leucobacter</taxon>
    </lineage>
</organism>
<name>A0A940PWU0_9MICO</name>
<keyword evidence="2" id="KW-0238">DNA-binding</keyword>
<keyword evidence="3" id="KW-1185">Reference proteome</keyword>
<dbReference type="SMART" id="SM00347">
    <property type="entry name" value="HTH_MARR"/>
    <property type="match status" value="1"/>
</dbReference>
<reference evidence="2" key="1">
    <citation type="submission" date="2021-02" db="EMBL/GenBank/DDBJ databases">
        <title>Sequencing the genomes of 1000 actinobacteria strains.</title>
        <authorList>
            <person name="Klenk H.-P."/>
        </authorList>
    </citation>
    <scope>NUCLEOTIDE SEQUENCE</scope>
    <source>
        <strain evidence="2">DSM 22850</strain>
    </source>
</reference>
<evidence type="ECO:0000259" key="1">
    <source>
        <dbReference type="SMART" id="SM00347"/>
    </source>
</evidence>
<proteinExistence type="predicted"/>
<dbReference type="AlphaFoldDB" id="A0A940PWU0"/>
<dbReference type="Proteomes" id="UP000675163">
    <property type="component" value="Unassembled WGS sequence"/>
</dbReference>
<evidence type="ECO:0000313" key="3">
    <source>
        <dbReference type="Proteomes" id="UP000675163"/>
    </source>
</evidence>
<protein>
    <submittedName>
        <fullName evidence="2">DNA-binding MarR family transcriptional regulator</fullName>
    </submittedName>
</protein>
<dbReference type="RefSeq" id="WP_209705467.1">
    <property type="nucleotide sequence ID" value="NZ_JAFIDA010000001.1"/>
</dbReference>